<feature type="compositionally biased region" description="Polar residues" evidence="1">
    <location>
        <begin position="187"/>
        <end position="196"/>
    </location>
</feature>
<feature type="compositionally biased region" description="Polar residues" evidence="1">
    <location>
        <begin position="600"/>
        <end position="621"/>
    </location>
</feature>
<feature type="compositionally biased region" description="Basic residues" evidence="1">
    <location>
        <begin position="362"/>
        <end position="372"/>
    </location>
</feature>
<feature type="compositionally biased region" description="Basic and acidic residues" evidence="1">
    <location>
        <begin position="232"/>
        <end position="243"/>
    </location>
</feature>
<evidence type="ECO:0000313" key="2">
    <source>
        <dbReference type="EMBL" id="CEM48355.1"/>
    </source>
</evidence>
<reference evidence="2" key="1">
    <citation type="submission" date="2014-11" db="EMBL/GenBank/DDBJ databases">
        <authorList>
            <person name="Otto D Thomas"/>
            <person name="Naeem Raeece"/>
        </authorList>
    </citation>
    <scope>NUCLEOTIDE SEQUENCE</scope>
</reference>
<feature type="region of interest" description="Disordered" evidence="1">
    <location>
        <begin position="782"/>
        <end position="951"/>
    </location>
</feature>
<organism evidence="2">
    <name type="scientific">Chromera velia CCMP2878</name>
    <dbReference type="NCBI Taxonomy" id="1169474"/>
    <lineage>
        <taxon>Eukaryota</taxon>
        <taxon>Sar</taxon>
        <taxon>Alveolata</taxon>
        <taxon>Colpodellida</taxon>
        <taxon>Chromeraceae</taxon>
        <taxon>Chromera</taxon>
    </lineage>
</organism>
<feature type="compositionally biased region" description="Pro residues" evidence="1">
    <location>
        <begin position="469"/>
        <end position="479"/>
    </location>
</feature>
<evidence type="ECO:0000256" key="1">
    <source>
        <dbReference type="SAM" id="MobiDB-lite"/>
    </source>
</evidence>
<feature type="region of interest" description="Disordered" evidence="1">
    <location>
        <begin position="455"/>
        <end position="526"/>
    </location>
</feature>
<feature type="compositionally biased region" description="Low complexity" evidence="1">
    <location>
        <begin position="840"/>
        <end position="863"/>
    </location>
</feature>
<feature type="compositionally biased region" description="Low complexity" evidence="1">
    <location>
        <begin position="157"/>
        <end position="167"/>
    </location>
</feature>
<feature type="compositionally biased region" description="Polar residues" evidence="1">
    <location>
        <begin position="789"/>
        <end position="811"/>
    </location>
</feature>
<name>A0A0G4HV71_9ALVE</name>
<feature type="region of interest" description="Disordered" evidence="1">
    <location>
        <begin position="143"/>
        <end position="443"/>
    </location>
</feature>
<feature type="compositionally biased region" description="Basic and acidic residues" evidence="1">
    <location>
        <begin position="312"/>
        <end position="352"/>
    </location>
</feature>
<feature type="compositionally biased region" description="Pro residues" evidence="1">
    <location>
        <begin position="431"/>
        <end position="441"/>
    </location>
</feature>
<feature type="region of interest" description="Disordered" evidence="1">
    <location>
        <begin position="44"/>
        <end position="93"/>
    </location>
</feature>
<dbReference type="AlphaFoldDB" id="A0A0G4HV71"/>
<feature type="compositionally biased region" description="Polar residues" evidence="1">
    <location>
        <begin position="968"/>
        <end position="982"/>
    </location>
</feature>
<feature type="compositionally biased region" description="Polar residues" evidence="1">
    <location>
        <begin position="280"/>
        <end position="308"/>
    </location>
</feature>
<feature type="compositionally biased region" description="Basic and acidic residues" evidence="1">
    <location>
        <begin position="824"/>
        <end position="835"/>
    </location>
</feature>
<feature type="region of interest" description="Disordered" evidence="1">
    <location>
        <begin position="968"/>
        <end position="993"/>
    </location>
</feature>
<sequence>MGPAVGPPPSGPAWAADAIPDFGWDAPLTLSLSLDLPSLPAALRRTSHSAESDIASEGQPHPQTEEGQTGRQNEGEQASDNSNTTLSCMETTHREMEDDRFALTKEAKVVHRSVPTVCPSACGALSAAAPTATGTGTGNGTFSASVDFLGQPPSSPPRLSRPSSASLKTTQPKCIELADTAAFPPLGTTQTQTASFPKNPLESRQTKPEQESQAMGGTEGSEENTTAAEPLTEEKQDDREAHEAQTGGEEGGVALPPGISNLLFMAAGRTPTDSDDNAITGRQTTFGSFCSPSPNAANGISNCHSDFSSENEEGRECRQTGERSRNSRERERRPSIGEGGERGVGRERRYNAREQASMRPRPSPRPHPHPHSHQRDNDPHDCPPPMMMMMMMNRHHPGGDIPPPHHQGSTAGPRQGPPHRSFPPSFDHPMHPPQGGPPFPGVPWWIAAQGGMMAPEGYNHMQRPRQHPNAPPPPQTPPEGPRHCGCPDERERGRPCGWTQGPEGHPPPPYPPMGNGNGNGPFNSPPPFPFGGPPGWTPDMMPNSLANANGWGEAIEAAAAAAVAHLGAWANPHGPPPASFHPFFRNLLLSQAPFSFPRGPQNNFNQFTEQNPHTRSKQPPTGSCEPCRQEDNQRHSKDPCGCSRGDGCQQTQNFAFPQRHSGPNTPPSYPSTQTDGGALPADPAALMSLTGFALPPSKQSMHTQGSRTQTSQRTAQRESDLPNSFGNKNGNQRAQPPPPPPAMNSPQTDTGDFSSGMPGPSVSGSCWAPLLRPLPCPCSCASCDKTDANPPQQHQGGESSKNRTEGCSQSEGAVAENSLGGVIREAHPFQQRESENSENASAAFGLGALSGWGSWAPPSSPLWGAGGKVLTPTRSQVQAGWSEGGPASVSLSGEGKEEEASSWGVEGQSKVQSSEEPPSFSKKVPEEEGGDGVQERGNCGGETEEDADPSLLSLKFSFEDFLCPLQSGQTQNSFSQTASKMNQEGGEEGGKLN</sequence>
<dbReference type="VEuPathDB" id="CryptoDB:Cvel_32144"/>
<protein>
    <submittedName>
        <fullName evidence="2">Uncharacterized protein</fullName>
    </submittedName>
</protein>
<feature type="compositionally biased region" description="Polar residues" evidence="1">
    <location>
        <begin position="721"/>
        <end position="734"/>
    </location>
</feature>
<feature type="region of interest" description="Disordered" evidence="1">
    <location>
        <begin position="595"/>
        <end position="766"/>
    </location>
</feature>
<feature type="compositionally biased region" description="Basic and acidic residues" evidence="1">
    <location>
        <begin position="627"/>
        <end position="638"/>
    </location>
</feature>
<feature type="compositionally biased region" description="Low complexity" evidence="1">
    <location>
        <begin position="703"/>
        <end position="714"/>
    </location>
</feature>
<dbReference type="EMBL" id="CDMZ01004005">
    <property type="protein sequence ID" value="CEM48355.1"/>
    <property type="molecule type" value="Genomic_DNA"/>
</dbReference>
<feature type="compositionally biased region" description="Basic and acidic residues" evidence="1">
    <location>
        <begin position="480"/>
        <end position="494"/>
    </location>
</feature>
<proteinExistence type="predicted"/>
<feature type="compositionally biased region" description="Polar residues" evidence="1">
    <location>
        <begin position="744"/>
        <end position="753"/>
    </location>
</feature>
<accession>A0A0G4HV71</accession>
<feature type="compositionally biased region" description="Low complexity" evidence="1">
    <location>
        <begin position="754"/>
        <end position="766"/>
    </location>
</feature>
<feature type="compositionally biased region" description="Polar residues" evidence="1">
    <location>
        <begin position="61"/>
        <end position="90"/>
    </location>
</feature>
<gene>
    <name evidence="2" type="ORF">Cvel_32144</name>
</gene>